<proteinExistence type="predicted"/>
<evidence type="ECO:0000313" key="2">
    <source>
        <dbReference type="EMBL" id="ATB32835.1"/>
    </source>
</evidence>
<protein>
    <submittedName>
        <fullName evidence="2">Uncharacterized protein</fullName>
    </submittedName>
</protein>
<keyword evidence="3" id="KW-1185">Reference proteome</keyword>
<evidence type="ECO:0000256" key="1">
    <source>
        <dbReference type="SAM" id="Phobius"/>
    </source>
</evidence>
<keyword evidence="1" id="KW-0472">Membrane</keyword>
<sequence length="245" mass="27430">MSDTPEWKGRRLGSYLIGERYPDIPEDEGRLYEAHHVDTGEPALVVMPGTGDDWRTPTPWSAETTNHSEPNALVLNPKRVAGAMLPTFHEMTLGLIRLAGTLARLDEREDVRAHFERGPRPLRSRHWVRRWGLAGVGLALVAGLALLLWPRISSHPQTRGPLQDAPIFTNGQDVSAHVIAYPMPETPFKEQRKPPCMPETEVEVRGGCWIRHERPAPCPPGTAEYQGRCYVAVKKPDPQPRSVQP</sequence>
<organism evidence="2 3">
    <name type="scientific">Melittangium boletus DSM 14713</name>
    <dbReference type="NCBI Taxonomy" id="1294270"/>
    <lineage>
        <taxon>Bacteria</taxon>
        <taxon>Pseudomonadati</taxon>
        <taxon>Myxococcota</taxon>
        <taxon>Myxococcia</taxon>
        <taxon>Myxococcales</taxon>
        <taxon>Cystobacterineae</taxon>
        <taxon>Archangiaceae</taxon>
        <taxon>Melittangium</taxon>
    </lineage>
</organism>
<dbReference type="OrthoDB" id="5504993at2"/>
<dbReference type="KEGG" id="mbd:MEBOL_006324"/>
<keyword evidence="1" id="KW-1133">Transmembrane helix</keyword>
<dbReference type="RefSeq" id="WP_095980966.1">
    <property type="nucleotide sequence ID" value="NZ_CP022163.1"/>
</dbReference>
<evidence type="ECO:0000313" key="3">
    <source>
        <dbReference type="Proteomes" id="UP000217289"/>
    </source>
</evidence>
<dbReference type="Proteomes" id="UP000217289">
    <property type="component" value="Chromosome"/>
</dbReference>
<dbReference type="AlphaFoldDB" id="A0A250IM58"/>
<dbReference type="EMBL" id="CP022163">
    <property type="protein sequence ID" value="ATB32835.1"/>
    <property type="molecule type" value="Genomic_DNA"/>
</dbReference>
<gene>
    <name evidence="2" type="ORF">MEBOL_006324</name>
</gene>
<feature type="transmembrane region" description="Helical" evidence="1">
    <location>
        <begin position="131"/>
        <end position="149"/>
    </location>
</feature>
<keyword evidence="1" id="KW-0812">Transmembrane</keyword>
<name>A0A250IM58_9BACT</name>
<reference evidence="2 3" key="1">
    <citation type="submission" date="2017-06" db="EMBL/GenBank/DDBJ databases">
        <authorList>
            <person name="Kim H.J."/>
            <person name="Triplett B.A."/>
        </authorList>
    </citation>
    <scope>NUCLEOTIDE SEQUENCE [LARGE SCALE GENOMIC DNA]</scope>
    <source>
        <strain evidence="2 3">DSM 14713</strain>
    </source>
</reference>
<accession>A0A250IM58</accession>